<name>A0ABQ8TVS1_PERAM</name>
<comment type="caution">
    <text evidence="2">The sequence shown here is derived from an EMBL/GenBank/DDBJ whole genome shotgun (WGS) entry which is preliminary data.</text>
</comment>
<evidence type="ECO:0000313" key="3">
    <source>
        <dbReference type="Proteomes" id="UP001148838"/>
    </source>
</evidence>
<dbReference type="EMBL" id="JAJSOF020000003">
    <property type="protein sequence ID" value="KAJ4449943.1"/>
    <property type="molecule type" value="Genomic_DNA"/>
</dbReference>
<dbReference type="Proteomes" id="UP001148838">
    <property type="component" value="Unassembled WGS sequence"/>
</dbReference>
<sequence>MNKGRNEVKNGGLLMQNSTENSKKQVDITSESWKCKMEDISAKIEYLIRDNEQMKDKIKYYEDRQRKKNLIFFGVNEKGHEYEMDIYETPSTGTVNGRIFVRPYTAEYRTTGRRADRSSTGADASAVNYQLYVLVLHTYT</sequence>
<proteinExistence type="predicted"/>
<reference evidence="2 3" key="1">
    <citation type="journal article" date="2022" name="Allergy">
        <title>Genome assembly and annotation of Periplaneta americana reveal a comprehensive cockroach allergen profile.</title>
        <authorList>
            <person name="Wang L."/>
            <person name="Xiong Q."/>
            <person name="Saelim N."/>
            <person name="Wang L."/>
            <person name="Nong W."/>
            <person name="Wan A.T."/>
            <person name="Shi M."/>
            <person name="Liu X."/>
            <person name="Cao Q."/>
            <person name="Hui J.H.L."/>
            <person name="Sookrung N."/>
            <person name="Leung T.F."/>
            <person name="Tungtrongchitr A."/>
            <person name="Tsui S.K.W."/>
        </authorList>
    </citation>
    <scope>NUCLEOTIDE SEQUENCE [LARGE SCALE GENOMIC DNA]</scope>
    <source>
        <strain evidence="2">PWHHKU_190912</strain>
    </source>
</reference>
<organism evidence="2 3">
    <name type="scientific">Periplaneta americana</name>
    <name type="common">American cockroach</name>
    <name type="synonym">Blatta americana</name>
    <dbReference type="NCBI Taxonomy" id="6978"/>
    <lineage>
        <taxon>Eukaryota</taxon>
        <taxon>Metazoa</taxon>
        <taxon>Ecdysozoa</taxon>
        <taxon>Arthropoda</taxon>
        <taxon>Hexapoda</taxon>
        <taxon>Insecta</taxon>
        <taxon>Pterygota</taxon>
        <taxon>Neoptera</taxon>
        <taxon>Polyneoptera</taxon>
        <taxon>Dictyoptera</taxon>
        <taxon>Blattodea</taxon>
        <taxon>Blattoidea</taxon>
        <taxon>Blattidae</taxon>
        <taxon>Blattinae</taxon>
        <taxon>Periplaneta</taxon>
    </lineage>
</organism>
<protein>
    <submittedName>
        <fullName evidence="2">Uncharacterized protein</fullName>
    </submittedName>
</protein>
<feature type="region of interest" description="Disordered" evidence="1">
    <location>
        <begin position="1"/>
        <end position="25"/>
    </location>
</feature>
<accession>A0ABQ8TVS1</accession>
<evidence type="ECO:0000256" key="1">
    <source>
        <dbReference type="SAM" id="MobiDB-lite"/>
    </source>
</evidence>
<keyword evidence="3" id="KW-1185">Reference proteome</keyword>
<evidence type="ECO:0000313" key="2">
    <source>
        <dbReference type="EMBL" id="KAJ4449943.1"/>
    </source>
</evidence>
<gene>
    <name evidence="2" type="ORF">ANN_01350</name>
</gene>